<dbReference type="Gene3D" id="3.60.140.10">
    <property type="entry name" value="CNF1/YfiH-like putative cysteine hydrolases"/>
    <property type="match status" value="1"/>
</dbReference>
<evidence type="ECO:0000256" key="7">
    <source>
        <dbReference type="ARBA" id="ARBA00047989"/>
    </source>
</evidence>
<comment type="similarity">
    <text evidence="2">Belongs to the purine nucleoside phosphorylase YfiH/LACC1 family.</text>
</comment>
<dbReference type="Pfam" id="PF02578">
    <property type="entry name" value="Cu-oxidase_4"/>
    <property type="match status" value="1"/>
</dbReference>
<organism evidence="10">
    <name type="scientific">marine metagenome</name>
    <dbReference type="NCBI Taxonomy" id="408172"/>
    <lineage>
        <taxon>unclassified sequences</taxon>
        <taxon>metagenomes</taxon>
        <taxon>ecological metagenomes</taxon>
    </lineage>
</organism>
<accession>A0A381TN74</accession>
<reference evidence="10" key="1">
    <citation type="submission" date="2018-05" db="EMBL/GenBank/DDBJ databases">
        <authorList>
            <person name="Lanie J.A."/>
            <person name="Ng W.-L."/>
            <person name="Kazmierczak K.M."/>
            <person name="Andrzejewski T.M."/>
            <person name="Davidsen T.M."/>
            <person name="Wayne K.J."/>
            <person name="Tettelin H."/>
            <person name="Glass J.I."/>
            <person name="Rusch D."/>
            <person name="Podicherti R."/>
            <person name="Tsui H.-C.T."/>
            <person name="Winkler M.E."/>
        </authorList>
    </citation>
    <scope>NUCLEOTIDE SEQUENCE</scope>
</reference>
<dbReference type="EMBL" id="UINC01004880">
    <property type="protein sequence ID" value="SVA17522.1"/>
    <property type="molecule type" value="Genomic_DNA"/>
</dbReference>
<evidence type="ECO:0000256" key="9">
    <source>
        <dbReference type="ARBA" id="ARBA00049893"/>
    </source>
</evidence>
<dbReference type="AlphaFoldDB" id="A0A381TN74"/>
<keyword evidence="6" id="KW-0862">Zinc</keyword>
<dbReference type="GO" id="GO:0016787">
    <property type="term" value="F:hydrolase activity"/>
    <property type="evidence" value="ECO:0007669"/>
    <property type="project" value="UniProtKB-KW"/>
</dbReference>
<gene>
    <name evidence="10" type="ORF">METZ01_LOCUS70376</name>
</gene>
<protein>
    <recommendedName>
        <fullName evidence="11">Purine nucleoside phosphorylase</fullName>
    </recommendedName>
</protein>
<dbReference type="InterPro" id="IPR038371">
    <property type="entry name" value="Cu_polyphenol_OxRdtase_sf"/>
</dbReference>
<comment type="catalytic activity">
    <reaction evidence="7">
        <text>adenosine + H2O + H(+) = inosine + NH4(+)</text>
        <dbReference type="Rhea" id="RHEA:24408"/>
        <dbReference type="ChEBI" id="CHEBI:15377"/>
        <dbReference type="ChEBI" id="CHEBI:15378"/>
        <dbReference type="ChEBI" id="CHEBI:16335"/>
        <dbReference type="ChEBI" id="CHEBI:17596"/>
        <dbReference type="ChEBI" id="CHEBI:28938"/>
        <dbReference type="EC" id="3.5.4.4"/>
    </reaction>
    <physiologicalReaction direction="left-to-right" evidence="7">
        <dbReference type="Rhea" id="RHEA:24409"/>
    </physiologicalReaction>
</comment>
<comment type="catalytic activity">
    <reaction evidence="1">
        <text>inosine + phosphate = alpha-D-ribose 1-phosphate + hypoxanthine</text>
        <dbReference type="Rhea" id="RHEA:27646"/>
        <dbReference type="ChEBI" id="CHEBI:17368"/>
        <dbReference type="ChEBI" id="CHEBI:17596"/>
        <dbReference type="ChEBI" id="CHEBI:43474"/>
        <dbReference type="ChEBI" id="CHEBI:57720"/>
        <dbReference type="EC" id="2.4.2.1"/>
    </reaction>
    <physiologicalReaction direction="left-to-right" evidence="1">
        <dbReference type="Rhea" id="RHEA:27647"/>
    </physiologicalReaction>
</comment>
<name>A0A381TN74_9ZZZZ</name>
<evidence type="ECO:0008006" key="11">
    <source>
        <dbReference type="Google" id="ProtNLM"/>
    </source>
</evidence>
<dbReference type="PANTHER" id="PTHR30616">
    <property type="entry name" value="UNCHARACTERIZED PROTEIN YFIH"/>
    <property type="match status" value="1"/>
</dbReference>
<keyword evidence="3" id="KW-0808">Transferase</keyword>
<sequence>MARELVRRSLPSGQTARVVMSEAADGDLAVGGPEDVLTSRRKAVVAGPWAWLHQVHGTTVVDVSEPGGGSGSSADALVTATTVAPLAVQVADCVPVALISPTGVVAIAHAGWRGLADGVLERTAEAVLTQGGRAAEAVVGPHIGACCYEFGQDDLQNLVDRLGPSVRSRTSDGQPAADLAAGVRAVLDGLSIPVAIADGTCTSCDDRYWSYRATGTACRQAMVVVLEEAG</sequence>
<evidence type="ECO:0000256" key="6">
    <source>
        <dbReference type="ARBA" id="ARBA00022833"/>
    </source>
</evidence>
<dbReference type="PANTHER" id="PTHR30616:SF2">
    <property type="entry name" value="PURINE NUCLEOSIDE PHOSPHORYLASE LACC1"/>
    <property type="match status" value="1"/>
</dbReference>
<proteinExistence type="inferred from homology"/>
<comment type="catalytic activity">
    <reaction evidence="9">
        <text>S-methyl-5'-thioadenosine + phosphate = 5-(methylsulfanyl)-alpha-D-ribose 1-phosphate + adenine</text>
        <dbReference type="Rhea" id="RHEA:11852"/>
        <dbReference type="ChEBI" id="CHEBI:16708"/>
        <dbReference type="ChEBI" id="CHEBI:17509"/>
        <dbReference type="ChEBI" id="CHEBI:43474"/>
        <dbReference type="ChEBI" id="CHEBI:58533"/>
        <dbReference type="EC" id="2.4.2.28"/>
    </reaction>
    <physiologicalReaction direction="left-to-right" evidence="9">
        <dbReference type="Rhea" id="RHEA:11853"/>
    </physiologicalReaction>
</comment>
<evidence type="ECO:0000313" key="10">
    <source>
        <dbReference type="EMBL" id="SVA17522.1"/>
    </source>
</evidence>
<dbReference type="CDD" id="cd16833">
    <property type="entry name" value="YfiH"/>
    <property type="match status" value="1"/>
</dbReference>
<dbReference type="GO" id="GO:0017061">
    <property type="term" value="F:S-methyl-5-thioadenosine phosphorylase activity"/>
    <property type="evidence" value="ECO:0007669"/>
    <property type="project" value="UniProtKB-EC"/>
</dbReference>
<evidence type="ECO:0000256" key="2">
    <source>
        <dbReference type="ARBA" id="ARBA00007353"/>
    </source>
</evidence>
<dbReference type="SUPFAM" id="SSF64438">
    <property type="entry name" value="CNF1/YfiH-like putative cysteine hydrolases"/>
    <property type="match status" value="1"/>
</dbReference>
<keyword evidence="5" id="KW-0378">Hydrolase</keyword>
<dbReference type="InterPro" id="IPR011324">
    <property type="entry name" value="Cytotoxic_necrot_fac-like_cat"/>
</dbReference>
<dbReference type="InterPro" id="IPR003730">
    <property type="entry name" value="Cu_polyphenol_OxRdtase"/>
</dbReference>
<evidence type="ECO:0000256" key="3">
    <source>
        <dbReference type="ARBA" id="ARBA00022679"/>
    </source>
</evidence>
<evidence type="ECO:0000256" key="1">
    <source>
        <dbReference type="ARBA" id="ARBA00000553"/>
    </source>
</evidence>
<dbReference type="GO" id="GO:0005507">
    <property type="term" value="F:copper ion binding"/>
    <property type="evidence" value="ECO:0007669"/>
    <property type="project" value="TreeGrafter"/>
</dbReference>
<evidence type="ECO:0000256" key="4">
    <source>
        <dbReference type="ARBA" id="ARBA00022723"/>
    </source>
</evidence>
<comment type="catalytic activity">
    <reaction evidence="8">
        <text>adenosine + phosphate = alpha-D-ribose 1-phosphate + adenine</text>
        <dbReference type="Rhea" id="RHEA:27642"/>
        <dbReference type="ChEBI" id="CHEBI:16335"/>
        <dbReference type="ChEBI" id="CHEBI:16708"/>
        <dbReference type="ChEBI" id="CHEBI:43474"/>
        <dbReference type="ChEBI" id="CHEBI:57720"/>
        <dbReference type="EC" id="2.4.2.1"/>
    </reaction>
    <physiologicalReaction direction="left-to-right" evidence="8">
        <dbReference type="Rhea" id="RHEA:27643"/>
    </physiologicalReaction>
</comment>
<keyword evidence="4" id="KW-0479">Metal-binding</keyword>
<evidence type="ECO:0000256" key="8">
    <source>
        <dbReference type="ARBA" id="ARBA00048968"/>
    </source>
</evidence>
<evidence type="ECO:0000256" key="5">
    <source>
        <dbReference type="ARBA" id="ARBA00022801"/>
    </source>
</evidence>